<keyword evidence="2" id="KW-1185">Reference proteome</keyword>
<dbReference type="RefSeq" id="WP_218467169.1">
    <property type="nucleotide sequence ID" value="NZ_JADRCR010000006.1"/>
</dbReference>
<dbReference type="Pfam" id="PF13148">
    <property type="entry name" value="DUF3987"/>
    <property type="match status" value="1"/>
</dbReference>
<gene>
    <name evidence="1" type="ORF">I2494_12435</name>
</gene>
<sequence length="535" mass="62016">MDETIKSLYYNNSEVYPLTAFPLIMRNAIESLHRDCGVPMSMIGSVMLASASLTCQSLIDVVLPYDKYNKGSCALFLLVLAESGGRKSTIFTKIMSPFDRFSSRMKADYNRKLQQYDDEMEAWTEYSKDLRILLRKTKSTEERDELWDEIKEHRKNKPLAPRRFHLRYGNTTEASLAKGLMDYPYGGIITDEAINFFKGNIVDLLGFLNGVWDGVPQPFDRLTKNIDQDITAWMTILLMVQPKIFDTFMKKNDEELRNNGFVSRFIIDVQPRNKYIETSLDYSESDAAIAEYNNRIEELLKVQETKFNIFDDSKISLQLSEEAKKLWQSKNSEIDKKRDIGQEWENINDIASKASNNAIRIAAIFTRITNDECTIINLKPLENAYRIVEWHLQQANKLFFKDSPQELFINDVISVFEYIKEKFRSNGGMPFSKNDLTQKGVDGPRKLRCTKQLDPILSQLVSLKKIVIITNKNRAIYIVKPKLEAMYNIYEGNIYECLHLPYDFLPLNSIARINMPSNTQGKYSNNLFDPQKLQY</sequence>
<accession>A0ABS1IRX7</accession>
<dbReference type="Proteomes" id="UP001296921">
    <property type="component" value="Unassembled WGS sequence"/>
</dbReference>
<evidence type="ECO:0000313" key="2">
    <source>
        <dbReference type="Proteomes" id="UP001296921"/>
    </source>
</evidence>
<name>A0ABS1IRX7_9GAMM</name>
<dbReference type="EMBL" id="JADRCR010000006">
    <property type="protein sequence ID" value="MBK5144515.1"/>
    <property type="molecule type" value="Genomic_DNA"/>
</dbReference>
<protein>
    <submittedName>
        <fullName evidence="1">DUF3987 domain-containing protein</fullName>
    </submittedName>
</protein>
<evidence type="ECO:0000313" key="1">
    <source>
        <dbReference type="EMBL" id="MBK5144515.1"/>
    </source>
</evidence>
<reference evidence="1 2" key="1">
    <citation type="submission" date="2020-11" db="EMBL/GenBank/DDBJ databases">
        <title>Insectihabitans protaetiae gen. nov. sp. nov. and Insectihabitans allomyrinae sp. nov., isolated from larvae of Protaetia brevitarsis seulensis and Allomyrina dichotoma, respectively.</title>
        <authorList>
            <person name="Lee S.D."/>
            <person name="Byeon Y.-S."/>
            <person name="Kim S.-M."/>
            <person name="Yang H.L."/>
            <person name="Kim I.S."/>
        </authorList>
    </citation>
    <scope>NUCLEOTIDE SEQUENCE [LARGE SCALE GENOMIC DNA]</scope>
    <source>
        <strain evidence="1 2">BWR-B9</strain>
    </source>
</reference>
<organism evidence="1 2">
    <name type="scientific">Limnobaculum allomyrinae</name>
    <dbReference type="NCBI Taxonomy" id="2791986"/>
    <lineage>
        <taxon>Bacteria</taxon>
        <taxon>Pseudomonadati</taxon>
        <taxon>Pseudomonadota</taxon>
        <taxon>Gammaproteobacteria</taxon>
        <taxon>Enterobacterales</taxon>
        <taxon>Budviciaceae</taxon>
        <taxon>Limnobaculum</taxon>
    </lineage>
</organism>
<proteinExistence type="predicted"/>
<dbReference type="InterPro" id="IPR025048">
    <property type="entry name" value="DUF3987"/>
</dbReference>
<comment type="caution">
    <text evidence="1">The sequence shown here is derived from an EMBL/GenBank/DDBJ whole genome shotgun (WGS) entry which is preliminary data.</text>
</comment>